<dbReference type="PROSITE" id="PS00160">
    <property type="entry name" value="ALDOLASE_KDPG_KHG_2"/>
    <property type="match status" value="1"/>
</dbReference>
<dbReference type="Pfam" id="PF01081">
    <property type="entry name" value="Aldolase"/>
    <property type="match status" value="1"/>
</dbReference>
<dbReference type="InterPro" id="IPR013785">
    <property type="entry name" value="Aldolase_TIM"/>
</dbReference>
<comment type="caution">
    <text evidence="9">The sequence shown here is derived from an EMBL/GenBank/DDBJ whole genome shotgun (WGS) entry which is preliminary data.</text>
</comment>
<evidence type="ECO:0000256" key="3">
    <source>
        <dbReference type="ARBA" id="ARBA00006906"/>
    </source>
</evidence>
<keyword evidence="7" id="KW-0704">Schiff base</keyword>
<dbReference type="NCBIfam" id="TIGR01182">
    <property type="entry name" value="eda"/>
    <property type="match status" value="1"/>
</dbReference>
<accession>A0A921ELW0</accession>
<dbReference type="Proteomes" id="UP000712713">
    <property type="component" value="Unassembled WGS sequence"/>
</dbReference>
<dbReference type="InterPro" id="IPR000887">
    <property type="entry name" value="Aldlse_KDPG_KHG"/>
</dbReference>
<dbReference type="InterPro" id="IPR031338">
    <property type="entry name" value="KDPG/KHG_AS_2"/>
</dbReference>
<protein>
    <recommendedName>
        <fullName evidence="5">2-dehydro-3-deoxy-phosphogluconate aldolase</fullName>
        <ecNumber evidence="5">4.1.2.14</ecNumber>
    </recommendedName>
</protein>
<keyword evidence="8" id="KW-0119">Carbohydrate metabolism</keyword>
<evidence type="ECO:0000256" key="1">
    <source>
        <dbReference type="ARBA" id="ARBA00000654"/>
    </source>
</evidence>
<dbReference type="PANTHER" id="PTHR30246:SF1">
    <property type="entry name" value="2-DEHYDRO-3-DEOXY-6-PHOSPHOGALACTONATE ALDOLASE-RELATED"/>
    <property type="match status" value="1"/>
</dbReference>
<evidence type="ECO:0000256" key="5">
    <source>
        <dbReference type="ARBA" id="ARBA00013063"/>
    </source>
</evidence>
<evidence type="ECO:0000313" key="10">
    <source>
        <dbReference type="Proteomes" id="UP000712713"/>
    </source>
</evidence>
<dbReference type="PROSITE" id="PS00159">
    <property type="entry name" value="ALDOLASE_KDPG_KHG_1"/>
    <property type="match status" value="1"/>
</dbReference>
<evidence type="ECO:0000256" key="2">
    <source>
        <dbReference type="ARBA" id="ARBA00004736"/>
    </source>
</evidence>
<comment type="subunit">
    <text evidence="4">Homotrimer.</text>
</comment>
<comment type="pathway">
    <text evidence="2">Carbohydrate acid metabolism; 2-dehydro-3-deoxy-D-gluconate degradation; D-glyceraldehyde 3-phosphate and pyruvate from 2-dehydro-3-deoxy-D-gluconate: step 2/2.</text>
</comment>
<name>A0A921ELW0_9ACTN</name>
<dbReference type="AlphaFoldDB" id="A0A921ELW0"/>
<dbReference type="CDD" id="cd00452">
    <property type="entry name" value="KDPG_aldolase"/>
    <property type="match status" value="1"/>
</dbReference>
<evidence type="ECO:0000313" key="9">
    <source>
        <dbReference type="EMBL" id="HJE50893.1"/>
    </source>
</evidence>
<dbReference type="SUPFAM" id="SSF51569">
    <property type="entry name" value="Aldolase"/>
    <property type="match status" value="1"/>
</dbReference>
<comment type="similarity">
    <text evidence="3">Belongs to the KHG/KDPG aldolase family.</text>
</comment>
<sequence length="215" mass="21886">MTSQWRRRLLNTGIIPVIVLDGASAADGLGAALLDGGVDVAEVTLRTSAGLPSIETMARNENLFVGAGTVLSVQQVDDAVAAGAQFIVSPGLLRPVVERCLELGVPVLPGVVTPSEVMTALSMGLTLLKFFPAGSFGGPSTVKAFESPFGEAQFVPTGGVSQANLAEYLSLGNVPAVGGSWMVAPSLLAARDFTAITQLCSEAVSAARAMGKDAA</sequence>
<comment type="catalytic activity">
    <reaction evidence="1">
        <text>2-dehydro-3-deoxy-6-phospho-D-gluconate = D-glyceraldehyde 3-phosphate + pyruvate</text>
        <dbReference type="Rhea" id="RHEA:17089"/>
        <dbReference type="ChEBI" id="CHEBI:15361"/>
        <dbReference type="ChEBI" id="CHEBI:57569"/>
        <dbReference type="ChEBI" id="CHEBI:59776"/>
        <dbReference type="EC" id="4.1.2.14"/>
    </reaction>
</comment>
<gene>
    <name evidence="9" type="primary">eda</name>
    <name evidence="9" type="ORF">K8V15_02760</name>
</gene>
<evidence type="ECO:0000256" key="8">
    <source>
        <dbReference type="ARBA" id="ARBA00023277"/>
    </source>
</evidence>
<reference evidence="9" key="2">
    <citation type="submission" date="2021-09" db="EMBL/GenBank/DDBJ databases">
        <authorList>
            <person name="Gilroy R."/>
        </authorList>
    </citation>
    <scope>NUCLEOTIDE SEQUENCE</scope>
    <source>
        <strain evidence="9">ChiGjej3B3-7470</strain>
    </source>
</reference>
<dbReference type="EMBL" id="DYZF01000066">
    <property type="protein sequence ID" value="HJE50893.1"/>
    <property type="molecule type" value="Genomic_DNA"/>
</dbReference>
<dbReference type="Gene3D" id="3.20.20.70">
    <property type="entry name" value="Aldolase class I"/>
    <property type="match status" value="1"/>
</dbReference>
<evidence type="ECO:0000256" key="7">
    <source>
        <dbReference type="ARBA" id="ARBA00023270"/>
    </source>
</evidence>
<dbReference type="PANTHER" id="PTHR30246">
    <property type="entry name" value="2-KETO-3-DEOXY-6-PHOSPHOGLUCONATE ALDOLASE"/>
    <property type="match status" value="1"/>
</dbReference>
<organism evidence="9 10">
    <name type="scientific">Tessaracoccus flavescens</name>
    <dbReference type="NCBI Taxonomy" id="399497"/>
    <lineage>
        <taxon>Bacteria</taxon>
        <taxon>Bacillati</taxon>
        <taxon>Actinomycetota</taxon>
        <taxon>Actinomycetes</taxon>
        <taxon>Propionibacteriales</taxon>
        <taxon>Propionibacteriaceae</taxon>
        <taxon>Tessaracoccus</taxon>
    </lineage>
</organism>
<dbReference type="InterPro" id="IPR031337">
    <property type="entry name" value="KDPG/KHG_AS_1"/>
</dbReference>
<evidence type="ECO:0000256" key="6">
    <source>
        <dbReference type="ARBA" id="ARBA00023239"/>
    </source>
</evidence>
<dbReference type="GO" id="GO:0008675">
    <property type="term" value="F:2-dehydro-3-deoxy-phosphogluconate aldolase activity"/>
    <property type="evidence" value="ECO:0007669"/>
    <property type="project" value="UniProtKB-EC"/>
</dbReference>
<reference evidence="9" key="1">
    <citation type="journal article" date="2021" name="PeerJ">
        <title>Extensive microbial diversity within the chicken gut microbiome revealed by metagenomics and culture.</title>
        <authorList>
            <person name="Gilroy R."/>
            <person name="Ravi A."/>
            <person name="Getino M."/>
            <person name="Pursley I."/>
            <person name="Horton D.L."/>
            <person name="Alikhan N.F."/>
            <person name="Baker D."/>
            <person name="Gharbi K."/>
            <person name="Hall N."/>
            <person name="Watson M."/>
            <person name="Adriaenssens E.M."/>
            <person name="Foster-Nyarko E."/>
            <person name="Jarju S."/>
            <person name="Secka A."/>
            <person name="Antonio M."/>
            <person name="Oren A."/>
            <person name="Chaudhuri R.R."/>
            <person name="La Ragione R."/>
            <person name="Hildebrand F."/>
            <person name="Pallen M.J."/>
        </authorList>
    </citation>
    <scope>NUCLEOTIDE SEQUENCE</scope>
    <source>
        <strain evidence="9">ChiGjej3B3-7470</strain>
    </source>
</reference>
<keyword evidence="6 9" id="KW-0456">Lyase</keyword>
<evidence type="ECO:0000256" key="4">
    <source>
        <dbReference type="ARBA" id="ARBA00011233"/>
    </source>
</evidence>
<dbReference type="EC" id="4.1.2.14" evidence="5"/>
<proteinExistence type="inferred from homology"/>